<proteinExistence type="predicted"/>
<evidence type="ECO:0000256" key="3">
    <source>
        <dbReference type="ARBA" id="ARBA00023242"/>
    </source>
</evidence>
<feature type="DNA-binding region" description="H-T-H motif" evidence="4">
    <location>
        <begin position="13"/>
        <end position="33"/>
    </location>
</feature>
<feature type="compositionally biased region" description="Low complexity" evidence="5">
    <location>
        <begin position="144"/>
        <end position="153"/>
    </location>
</feature>
<dbReference type="SUPFAM" id="SSF46689">
    <property type="entry name" value="Homeodomain-like"/>
    <property type="match status" value="1"/>
</dbReference>
<dbReference type="FunFam" id="1.10.10.60:FF:000019">
    <property type="entry name" value="Ligand-dependent corepressor isoform 1"/>
    <property type="match status" value="1"/>
</dbReference>
<dbReference type="AlphaFoldDB" id="A0ABD0Y822"/>
<accession>A0ABD0Y822</accession>
<dbReference type="PROSITE" id="PS50960">
    <property type="entry name" value="HTH_PSQ"/>
    <property type="match status" value="1"/>
</dbReference>
<keyword evidence="2 4" id="KW-0238">DNA-binding</keyword>
<comment type="subcellular location">
    <subcellularLocation>
        <location evidence="1 4">Nucleus</location>
    </subcellularLocation>
</comment>
<evidence type="ECO:0000256" key="5">
    <source>
        <dbReference type="SAM" id="MobiDB-lite"/>
    </source>
</evidence>
<evidence type="ECO:0000313" key="7">
    <source>
        <dbReference type="EMBL" id="KAL1110218.1"/>
    </source>
</evidence>
<feature type="region of interest" description="Disordered" evidence="5">
    <location>
        <begin position="112"/>
        <end position="201"/>
    </location>
</feature>
<keyword evidence="3 4" id="KW-0539">Nucleus</keyword>
<evidence type="ECO:0000313" key="8">
    <source>
        <dbReference type="Proteomes" id="UP001558652"/>
    </source>
</evidence>
<name>A0ABD0Y822_9HEMI</name>
<protein>
    <recommendedName>
        <fullName evidence="6">HTH psq-type domain-containing protein</fullName>
    </recommendedName>
</protein>
<sequence>MSAIEAVRNGMSALQAARKFGVPSRTLYDKVKKLGITTGRPFRRSSNSNGNTPFPYGISGTSPMIYGGADEEGNFTPNMMEHGFLHHALEAHNIKREDIEREAMAAMVAAANTENNSGSSSSPRENNERSPSPNLIKYAHPHRSSVSPVSPQQLEEDSNQVEDLSISRKPEPTPTSRVIMPPMSQSTTMITAGSDSQDNAD</sequence>
<dbReference type="Pfam" id="PF05225">
    <property type="entry name" value="HTH_psq"/>
    <property type="match status" value="1"/>
</dbReference>
<keyword evidence="8" id="KW-1185">Reference proteome</keyword>
<comment type="caution">
    <text evidence="7">The sequence shown here is derived from an EMBL/GenBank/DDBJ whole genome shotgun (WGS) entry which is preliminary data.</text>
</comment>
<dbReference type="EMBL" id="JBFDAA010000023">
    <property type="protein sequence ID" value="KAL1110218.1"/>
    <property type="molecule type" value="Genomic_DNA"/>
</dbReference>
<evidence type="ECO:0000259" key="6">
    <source>
        <dbReference type="PROSITE" id="PS50960"/>
    </source>
</evidence>
<feature type="compositionally biased region" description="Low complexity" evidence="5">
    <location>
        <begin position="112"/>
        <end position="134"/>
    </location>
</feature>
<feature type="domain" description="HTH psq-type" evidence="6">
    <location>
        <begin position="1"/>
        <end position="37"/>
    </location>
</feature>
<organism evidence="7 8">
    <name type="scientific">Ranatra chinensis</name>
    <dbReference type="NCBI Taxonomy" id="642074"/>
    <lineage>
        <taxon>Eukaryota</taxon>
        <taxon>Metazoa</taxon>
        <taxon>Ecdysozoa</taxon>
        <taxon>Arthropoda</taxon>
        <taxon>Hexapoda</taxon>
        <taxon>Insecta</taxon>
        <taxon>Pterygota</taxon>
        <taxon>Neoptera</taxon>
        <taxon>Paraneoptera</taxon>
        <taxon>Hemiptera</taxon>
        <taxon>Heteroptera</taxon>
        <taxon>Panheteroptera</taxon>
        <taxon>Nepomorpha</taxon>
        <taxon>Nepidae</taxon>
        <taxon>Ranatrinae</taxon>
        <taxon>Ranatra</taxon>
    </lineage>
</organism>
<evidence type="ECO:0000256" key="2">
    <source>
        <dbReference type="ARBA" id="ARBA00023125"/>
    </source>
</evidence>
<dbReference type="Gene3D" id="1.10.10.60">
    <property type="entry name" value="Homeodomain-like"/>
    <property type="match status" value="1"/>
</dbReference>
<dbReference type="GO" id="GO:0003677">
    <property type="term" value="F:DNA binding"/>
    <property type="evidence" value="ECO:0007669"/>
    <property type="project" value="UniProtKB-UniRule"/>
</dbReference>
<dbReference type="GO" id="GO:0005634">
    <property type="term" value="C:nucleus"/>
    <property type="evidence" value="ECO:0007669"/>
    <property type="project" value="UniProtKB-SubCell"/>
</dbReference>
<evidence type="ECO:0000256" key="1">
    <source>
        <dbReference type="ARBA" id="ARBA00004123"/>
    </source>
</evidence>
<dbReference type="InterPro" id="IPR009057">
    <property type="entry name" value="Homeodomain-like_sf"/>
</dbReference>
<evidence type="ECO:0000256" key="4">
    <source>
        <dbReference type="PROSITE-ProRule" id="PRU00320"/>
    </source>
</evidence>
<reference evidence="7 8" key="1">
    <citation type="submission" date="2024-07" db="EMBL/GenBank/DDBJ databases">
        <title>Chromosome-level genome assembly of the water stick insect Ranatra chinensis (Heteroptera: Nepidae).</title>
        <authorList>
            <person name="Liu X."/>
        </authorList>
    </citation>
    <scope>NUCLEOTIDE SEQUENCE [LARGE SCALE GENOMIC DNA]</scope>
    <source>
        <strain evidence="7">Cailab_2021Rc</strain>
        <tissue evidence="7">Muscle</tissue>
    </source>
</reference>
<gene>
    <name evidence="7" type="ORF">AAG570_008295</name>
</gene>
<dbReference type="InterPro" id="IPR007889">
    <property type="entry name" value="HTH_Psq"/>
</dbReference>
<feature type="compositionally biased region" description="Polar residues" evidence="5">
    <location>
        <begin position="183"/>
        <end position="201"/>
    </location>
</feature>
<dbReference type="Proteomes" id="UP001558652">
    <property type="component" value="Unassembled WGS sequence"/>
</dbReference>